<evidence type="ECO:0000313" key="2">
    <source>
        <dbReference type="Proteomes" id="UP001606210"/>
    </source>
</evidence>
<comment type="caution">
    <text evidence="1">The sequence shown here is derived from an EMBL/GenBank/DDBJ whole genome shotgun (WGS) entry which is preliminary data.</text>
</comment>
<dbReference type="Proteomes" id="UP001606210">
    <property type="component" value="Unassembled WGS sequence"/>
</dbReference>
<gene>
    <name evidence="1" type="ORF">ACG00Y_01385</name>
</gene>
<proteinExistence type="predicted"/>
<protein>
    <submittedName>
        <fullName evidence="1">Phage late control D family protein</fullName>
    </submittedName>
</protein>
<organism evidence="1 2">
    <name type="scientific">Pelomonas parva</name>
    <dbReference type="NCBI Taxonomy" id="3299032"/>
    <lineage>
        <taxon>Bacteria</taxon>
        <taxon>Pseudomonadati</taxon>
        <taxon>Pseudomonadota</taxon>
        <taxon>Betaproteobacteria</taxon>
        <taxon>Burkholderiales</taxon>
        <taxon>Sphaerotilaceae</taxon>
        <taxon>Roseateles</taxon>
    </lineage>
</organism>
<evidence type="ECO:0000313" key="1">
    <source>
        <dbReference type="EMBL" id="MFG6428544.1"/>
    </source>
</evidence>
<dbReference type="RefSeq" id="WP_394475475.1">
    <property type="nucleotide sequence ID" value="NZ_JBIGHV010000001.1"/>
</dbReference>
<accession>A0ABW7EX97</accession>
<keyword evidence="2" id="KW-1185">Reference proteome</keyword>
<reference evidence="1 2" key="1">
    <citation type="submission" date="2024-08" db="EMBL/GenBank/DDBJ databases">
        <authorList>
            <person name="Lu H."/>
        </authorList>
    </citation>
    <scope>NUCLEOTIDE SEQUENCE [LARGE SCALE GENOMIC DNA]</scope>
    <source>
        <strain evidence="1 2">LYH14W</strain>
    </source>
</reference>
<sequence>MPDASIPLGSARPTIAIEGQIASDLAAALMSLEIRERIDGLAQAQLAFGNWGTRDGAPGYTLFGRDRLEFGKKLDVKLGSDLLFSGRVMALQARFPKAGAGVAELIVQVDDLLQDLRMKRRSRSFDQASLSDAAQRIASEHGLTAAVDADSPTLPLLAQVNQSDLAFLREQARRCEAEVWLDGTTLHLAARRRRGGATLSLDYGGKLMAFDVRADLALQRTELSVAGWSVADKQAIKETANAGSLLGSETSDGEAGAALLQQKIGARPDTVAHLHPGSADEARQLAEAWLRQINRRFVVGHGIAQPDARLRCGTTVELTGLGPLFSGKYSLAEVTHRFDMAEGLRTEFVAERPWIGRAP</sequence>
<dbReference type="Pfam" id="PF05954">
    <property type="entry name" value="Phage_GPD"/>
    <property type="match status" value="1"/>
</dbReference>
<dbReference type="EMBL" id="JBIGHV010000001">
    <property type="protein sequence ID" value="MFG6428544.1"/>
    <property type="molecule type" value="Genomic_DNA"/>
</dbReference>
<name>A0ABW7EX97_9BURK</name>
<dbReference type="SUPFAM" id="SSF69279">
    <property type="entry name" value="Phage tail proteins"/>
    <property type="match status" value="1"/>
</dbReference>